<proteinExistence type="predicted"/>
<protein>
    <submittedName>
        <fullName evidence="1">Uncharacterized protein</fullName>
    </submittedName>
</protein>
<reference evidence="1 2" key="1">
    <citation type="submission" date="2020-08" db="EMBL/GenBank/DDBJ databases">
        <title>Cohnella phylogeny.</title>
        <authorList>
            <person name="Dunlap C."/>
        </authorList>
    </citation>
    <scope>NUCLEOTIDE SEQUENCE [LARGE SCALE GENOMIC DNA]</scope>
    <source>
        <strain evidence="1 2">DSM 28246</strain>
    </source>
</reference>
<evidence type="ECO:0000313" key="1">
    <source>
        <dbReference type="EMBL" id="MBB6674798.1"/>
    </source>
</evidence>
<organism evidence="1 2">
    <name type="scientific">Cohnella nanjingensis</name>
    <dbReference type="NCBI Taxonomy" id="1387779"/>
    <lineage>
        <taxon>Bacteria</taxon>
        <taxon>Bacillati</taxon>
        <taxon>Bacillota</taxon>
        <taxon>Bacilli</taxon>
        <taxon>Bacillales</taxon>
        <taxon>Paenibacillaceae</taxon>
        <taxon>Cohnella</taxon>
    </lineage>
</organism>
<dbReference type="AlphaFoldDB" id="A0A7X0VIQ9"/>
<dbReference type="Proteomes" id="UP000547209">
    <property type="component" value="Unassembled WGS sequence"/>
</dbReference>
<keyword evidence="2" id="KW-1185">Reference proteome</keyword>
<evidence type="ECO:0000313" key="2">
    <source>
        <dbReference type="Proteomes" id="UP000547209"/>
    </source>
</evidence>
<gene>
    <name evidence="1" type="ORF">H7C19_29385</name>
</gene>
<comment type="caution">
    <text evidence="1">The sequence shown here is derived from an EMBL/GenBank/DDBJ whole genome shotgun (WGS) entry which is preliminary data.</text>
</comment>
<accession>A0A7X0VIQ9</accession>
<dbReference type="EMBL" id="JACJVP010000055">
    <property type="protein sequence ID" value="MBB6674798.1"/>
    <property type="molecule type" value="Genomic_DNA"/>
</dbReference>
<sequence>MHYSYISGIEHADLIISLEIEKIIDALDVVPLEVFQFDELDLTSNGRIERQLSTRLTRFSWSGTPTRY</sequence>
<name>A0A7X0VIQ9_9BACL</name>